<feature type="active site" description="Charge relay system" evidence="7">
    <location>
        <position position="373"/>
    </location>
</feature>
<proteinExistence type="inferred from homology"/>
<keyword evidence="5" id="KW-0325">Glycoprotein</keyword>
<dbReference type="GO" id="GO:0016042">
    <property type="term" value="P:lipid catabolic process"/>
    <property type="evidence" value="ECO:0007669"/>
    <property type="project" value="UniProtKB-KW"/>
</dbReference>
<evidence type="ECO:0000256" key="1">
    <source>
        <dbReference type="ARBA" id="ARBA00010701"/>
    </source>
</evidence>
<dbReference type="InterPro" id="IPR000073">
    <property type="entry name" value="AB_hydrolase_1"/>
</dbReference>
<evidence type="ECO:0000313" key="10">
    <source>
        <dbReference type="Proteomes" id="UP000015102"/>
    </source>
</evidence>
<evidence type="ECO:0000313" key="9">
    <source>
        <dbReference type="EnsemblMetazoa" id="MESCA000598-PA"/>
    </source>
</evidence>
<evidence type="ECO:0000256" key="2">
    <source>
        <dbReference type="ARBA" id="ARBA00022729"/>
    </source>
</evidence>
<evidence type="ECO:0000256" key="4">
    <source>
        <dbReference type="ARBA" id="ARBA00023098"/>
    </source>
</evidence>
<keyword evidence="2" id="KW-0732">Signal</keyword>
<keyword evidence="3 6" id="KW-0442">Lipid degradation</keyword>
<comment type="similarity">
    <text evidence="1 6">Belongs to the AB hydrolase superfamily. Lipase family.</text>
</comment>
<dbReference type="FunFam" id="3.40.50.1820:FF:000179">
    <property type="entry name" value="Lipase"/>
    <property type="match status" value="1"/>
</dbReference>
<dbReference type="Proteomes" id="UP000015102">
    <property type="component" value="Unassembled WGS sequence"/>
</dbReference>
<dbReference type="InterPro" id="IPR025483">
    <property type="entry name" value="Lipase_euk"/>
</dbReference>
<evidence type="ECO:0000256" key="6">
    <source>
        <dbReference type="PIRNR" id="PIRNR000862"/>
    </source>
</evidence>
<name>T1GBG6_MEGSC</name>
<evidence type="ECO:0000259" key="8">
    <source>
        <dbReference type="Pfam" id="PF00561"/>
    </source>
</evidence>
<feature type="domain" description="AB hydrolase-1" evidence="8">
    <location>
        <begin position="67"/>
        <end position="194"/>
    </location>
</feature>
<dbReference type="InterPro" id="IPR029058">
    <property type="entry name" value="AB_hydrolase_fold"/>
</dbReference>
<dbReference type="Gene3D" id="3.40.50.1820">
    <property type="entry name" value="alpha/beta hydrolase"/>
    <property type="match status" value="1"/>
</dbReference>
<keyword evidence="6" id="KW-0378">Hydrolase</keyword>
<dbReference type="HOGENOM" id="CLU_010974_0_3_1"/>
<evidence type="ECO:0000256" key="5">
    <source>
        <dbReference type="ARBA" id="ARBA00023180"/>
    </source>
</evidence>
<evidence type="ECO:0000256" key="7">
    <source>
        <dbReference type="PIRSR" id="PIRSR000862-1"/>
    </source>
</evidence>
<dbReference type="PANTHER" id="PTHR11005">
    <property type="entry name" value="LYSOSOMAL ACID LIPASE-RELATED"/>
    <property type="match status" value="1"/>
</dbReference>
<reference evidence="9" key="2">
    <citation type="submission" date="2015-06" db="UniProtKB">
        <authorList>
            <consortium name="EnsemblMetazoa"/>
        </authorList>
    </citation>
    <scope>IDENTIFICATION</scope>
</reference>
<organism evidence="9 10">
    <name type="scientific">Megaselia scalaris</name>
    <name type="common">Humpbacked fly</name>
    <name type="synonym">Phora scalaris</name>
    <dbReference type="NCBI Taxonomy" id="36166"/>
    <lineage>
        <taxon>Eukaryota</taxon>
        <taxon>Metazoa</taxon>
        <taxon>Ecdysozoa</taxon>
        <taxon>Arthropoda</taxon>
        <taxon>Hexapoda</taxon>
        <taxon>Insecta</taxon>
        <taxon>Pterygota</taxon>
        <taxon>Neoptera</taxon>
        <taxon>Endopterygota</taxon>
        <taxon>Diptera</taxon>
        <taxon>Brachycera</taxon>
        <taxon>Muscomorpha</taxon>
        <taxon>Platypezoidea</taxon>
        <taxon>Phoridae</taxon>
        <taxon>Megaseliini</taxon>
        <taxon>Megaselia</taxon>
    </lineage>
</organism>
<dbReference type="GO" id="GO:0016788">
    <property type="term" value="F:hydrolase activity, acting on ester bonds"/>
    <property type="evidence" value="ECO:0007669"/>
    <property type="project" value="InterPro"/>
</dbReference>
<sequence length="385" mass="44237">MLDGIRNSSHRRNMKSSVIIFLGSFSIAYSAFTPDRIEKYGYPSETHQVETEDGYILQNSKTNSTKPPVLVVHGIIGSSDHYVITGPKQGLVFQLYDQGYDVWLANTRGNTYTKKHKSLSTSSQEFWNYTFHELAIYDLPATIDHVLETTKKDKIHYIGHSQGTTVFFVLLSERPEYNKIIQSAVLLAPVAFMGSLREPHYSEYFRFVAFTFLAPELGRKNPEFDKMGSFEVFPFNKRIAKFATDLCMNNGELCKQLFKYGGSTGYKHYQQRLIPDIFATFPCSSSVNQFVHYGQMFMSNKFQKCDWGSKSRNMMKYGSPSPPEYNLENVKVPVNLIYSDDDAVVSPTDVKRLLKRLPNVKSVKFIQNEGWQHFDFLWSLHVKSL</sequence>
<feature type="active site" description="Nucleophile" evidence="7">
    <location>
        <position position="161"/>
    </location>
</feature>
<dbReference type="EMBL" id="CAQQ02166800">
    <property type="status" value="NOT_ANNOTATED_CDS"/>
    <property type="molecule type" value="Genomic_DNA"/>
</dbReference>
<dbReference type="OMA" id="SIWAPEY"/>
<keyword evidence="4" id="KW-0443">Lipid metabolism</keyword>
<dbReference type="AlphaFoldDB" id="T1GBG6"/>
<evidence type="ECO:0000256" key="3">
    <source>
        <dbReference type="ARBA" id="ARBA00022963"/>
    </source>
</evidence>
<keyword evidence="10" id="KW-1185">Reference proteome</keyword>
<protein>
    <recommendedName>
        <fullName evidence="6">Lipase</fullName>
    </recommendedName>
</protein>
<dbReference type="STRING" id="36166.T1GBG6"/>
<dbReference type="Pfam" id="PF00561">
    <property type="entry name" value="Abhydrolase_1"/>
    <property type="match status" value="1"/>
</dbReference>
<dbReference type="PIRSF" id="PIRSF000862">
    <property type="entry name" value="Steryl_ester_lip"/>
    <property type="match status" value="1"/>
</dbReference>
<feature type="active site" description="Charge relay system" evidence="7">
    <location>
        <position position="342"/>
    </location>
</feature>
<dbReference type="EnsemblMetazoa" id="MESCA000598-RA">
    <property type="protein sequence ID" value="MESCA000598-PA"/>
    <property type="gene ID" value="MESCA000598"/>
</dbReference>
<accession>T1GBG6</accession>
<dbReference type="SUPFAM" id="SSF53474">
    <property type="entry name" value="alpha/beta-Hydrolases"/>
    <property type="match status" value="1"/>
</dbReference>
<reference evidence="10" key="1">
    <citation type="submission" date="2013-02" db="EMBL/GenBank/DDBJ databases">
        <authorList>
            <person name="Hughes D."/>
        </authorList>
    </citation>
    <scope>NUCLEOTIDE SEQUENCE</scope>
    <source>
        <strain>Durham</strain>
        <strain evidence="10">NC isolate 2 -- Noor lab</strain>
    </source>
</reference>